<dbReference type="SUPFAM" id="SSF63829">
    <property type="entry name" value="Calcium-dependent phosphotriesterase"/>
    <property type="match status" value="1"/>
</dbReference>
<organism evidence="1 2">
    <name type="scientific">Candidatus Methylumidiphilus alinenensis</name>
    <dbReference type="NCBI Taxonomy" id="2202197"/>
    <lineage>
        <taxon>Bacteria</taxon>
        <taxon>Pseudomonadati</taxon>
        <taxon>Pseudomonadota</taxon>
        <taxon>Gammaproteobacteria</taxon>
        <taxon>Methylococcales</taxon>
        <taxon>Candidatus Methylumidiphilus</taxon>
    </lineage>
</organism>
<dbReference type="AlphaFoldDB" id="A0A2W4SBC9"/>
<evidence type="ECO:0000313" key="1">
    <source>
        <dbReference type="EMBL" id="PZN71094.1"/>
    </source>
</evidence>
<proteinExistence type="predicted"/>
<evidence type="ECO:0000313" key="2">
    <source>
        <dbReference type="Proteomes" id="UP000249396"/>
    </source>
</evidence>
<protein>
    <submittedName>
        <fullName evidence="1">Uncharacterized protein</fullName>
    </submittedName>
</protein>
<reference evidence="1 2" key="1">
    <citation type="journal article" date="2018" name="Aquat. Microb. Ecol.">
        <title>Gammaproteobacterial methanotrophs dominate.</title>
        <authorList>
            <person name="Rissanen A.J."/>
            <person name="Saarenheimo J."/>
            <person name="Tiirola M."/>
            <person name="Peura S."/>
            <person name="Aalto S.L."/>
            <person name="Karvinen A."/>
            <person name="Nykanen H."/>
        </authorList>
    </citation>
    <scope>NUCLEOTIDE SEQUENCE [LARGE SCALE GENOMIC DNA]</scope>
    <source>
        <strain evidence="1">AMbin10</strain>
    </source>
</reference>
<accession>A0A2W4SBC9</accession>
<gene>
    <name evidence="1" type="ORF">DM484_27215</name>
</gene>
<dbReference type="Proteomes" id="UP000249396">
    <property type="component" value="Unassembled WGS sequence"/>
</dbReference>
<dbReference type="EMBL" id="QJPH01000534">
    <property type="protein sequence ID" value="PZN71094.1"/>
    <property type="molecule type" value="Genomic_DNA"/>
</dbReference>
<comment type="caution">
    <text evidence="1">The sequence shown here is derived from an EMBL/GenBank/DDBJ whole genome shotgun (WGS) entry which is preliminary data.</text>
</comment>
<name>A0A2W4SBC9_9GAMM</name>
<sequence>MATTEKKKKKDNLHARSRAGLYETVWPLEHADVWRTQTSPGGGLPANFNKESIVRDFIHLDQPFTGYTRDKNQVYVLGGTPFLMNMYTKMYMAHATYVGDSTAADLVKNCQHIPYIAKINPVTLEHQIVELAQGRNRAENYPGGALVHKNGFVYAQAQAVLYKIAADTLEIVKWVKLPLVKGKPGTAKSTIYNGMQVLGNGRIITKCFTSQNIGKGWILQVDPDSLEILVAKLIDVQSARQMVDEPSAGVAYAYNPTLSQSRRFLITNDDFVLDEAWTADYRDENNDSTTWANGTVFMKSHVVFPDNSAPGENIAQPLHNFFHPVENPPKALEPQFAVSDKPGINFWKVAGDPYANADHGIFITFTPTNEKIAAYRLFADGKREMLWEKNYFISASPAIVTASDLLYINDYRNGHDNFVVLRFSTGEELAYIPVPEAVETTMGIIFPGMNNDVYLCSTETSGGVNSGIFSRFYIK</sequence>